<evidence type="ECO:0000256" key="1">
    <source>
        <dbReference type="ARBA" id="ARBA00004370"/>
    </source>
</evidence>
<comment type="caution">
    <text evidence="6">The sequence shown here is derived from an EMBL/GenBank/DDBJ whole genome shotgun (WGS) entry which is preliminary data.</text>
</comment>
<dbReference type="EMBL" id="QAON01000005">
    <property type="protein sequence ID" value="PTQ89859.1"/>
    <property type="molecule type" value="Genomic_DNA"/>
</dbReference>
<feature type="region of interest" description="Disordered" evidence="3">
    <location>
        <begin position="47"/>
        <end position="66"/>
    </location>
</feature>
<organism evidence="6 7">
    <name type="scientific">Agitococcus lubricus</name>
    <dbReference type="NCBI Taxonomy" id="1077255"/>
    <lineage>
        <taxon>Bacteria</taxon>
        <taxon>Pseudomonadati</taxon>
        <taxon>Pseudomonadota</taxon>
        <taxon>Gammaproteobacteria</taxon>
        <taxon>Moraxellales</taxon>
        <taxon>Moraxellaceae</taxon>
        <taxon>Agitococcus</taxon>
    </lineage>
</organism>
<name>A0A2T5J0J2_9GAMM</name>
<gene>
    <name evidence="6" type="ORF">C8N29_105187</name>
</gene>
<keyword evidence="4" id="KW-1133">Transmembrane helix</keyword>
<dbReference type="OrthoDB" id="5298735at2"/>
<dbReference type="Pfam" id="PF05433">
    <property type="entry name" value="Rick_17kDa_Anti"/>
    <property type="match status" value="1"/>
</dbReference>
<feature type="domain" description="Glycine zipper 2TM" evidence="5">
    <location>
        <begin position="173"/>
        <end position="213"/>
    </location>
</feature>
<feature type="transmembrane region" description="Helical" evidence="4">
    <location>
        <begin position="12"/>
        <end position="32"/>
    </location>
</feature>
<proteinExistence type="predicted"/>
<feature type="compositionally biased region" description="Low complexity" evidence="3">
    <location>
        <begin position="55"/>
        <end position="66"/>
    </location>
</feature>
<evidence type="ECO:0000256" key="2">
    <source>
        <dbReference type="ARBA" id="ARBA00023136"/>
    </source>
</evidence>
<dbReference type="Proteomes" id="UP000244223">
    <property type="component" value="Unassembled WGS sequence"/>
</dbReference>
<dbReference type="PANTHER" id="PTHR35603">
    <property type="match status" value="1"/>
</dbReference>
<accession>A0A2T5J0J2</accession>
<dbReference type="GO" id="GO:0019867">
    <property type="term" value="C:outer membrane"/>
    <property type="evidence" value="ECO:0007669"/>
    <property type="project" value="InterPro"/>
</dbReference>
<feature type="compositionally biased region" description="Polar residues" evidence="3">
    <location>
        <begin position="78"/>
        <end position="91"/>
    </location>
</feature>
<comment type="subcellular location">
    <subcellularLocation>
        <location evidence="1">Membrane</location>
    </subcellularLocation>
</comment>
<keyword evidence="7" id="KW-1185">Reference proteome</keyword>
<evidence type="ECO:0000256" key="4">
    <source>
        <dbReference type="SAM" id="Phobius"/>
    </source>
</evidence>
<keyword evidence="4" id="KW-0812">Transmembrane</keyword>
<reference evidence="6 7" key="1">
    <citation type="submission" date="2018-04" db="EMBL/GenBank/DDBJ databases">
        <title>Genomic Encyclopedia of Archaeal and Bacterial Type Strains, Phase II (KMG-II): from individual species to whole genera.</title>
        <authorList>
            <person name="Goeker M."/>
        </authorList>
    </citation>
    <scope>NUCLEOTIDE SEQUENCE [LARGE SCALE GENOMIC DNA]</scope>
    <source>
        <strain evidence="6 7">DSM 5822</strain>
    </source>
</reference>
<evidence type="ECO:0000313" key="6">
    <source>
        <dbReference type="EMBL" id="PTQ89859.1"/>
    </source>
</evidence>
<evidence type="ECO:0000259" key="5">
    <source>
        <dbReference type="Pfam" id="PF05433"/>
    </source>
</evidence>
<keyword evidence="2 4" id="KW-0472">Membrane</keyword>
<evidence type="ECO:0000313" key="7">
    <source>
        <dbReference type="Proteomes" id="UP000244223"/>
    </source>
</evidence>
<evidence type="ECO:0000256" key="3">
    <source>
        <dbReference type="SAM" id="MobiDB-lite"/>
    </source>
</evidence>
<sequence>MNHSSPTPSLHPLVATASISVILFSGVGIAYMTGLLPQTSSALAPHLTATPSQPATPTVLTPPVSSPTPVLALTTAQSTHTEKQATPSVQTPPVIAPHPPKVDKTAASHKHSNVYKTASQEPEYVLTKPKTTSIKNTNDVATTPKKMESKICDNCGTIVAIRHSVSETQPSGLGAMSGAIIGGVMGHQFGKGDGKRAMTAIGALGGAMAGNQLEQQGRRIDGYHITVQMDNGGSRQFSFAYDPKFYVGENVHVNGGSLQHTY</sequence>
<feature type="region of interest" description="Disordered" evidence="3">
    <location>
        <begin position="78"/>
        <end position="108"/>
    </location>
</feature>
<protein>
    <submittedName>
        <fullName evidence="6">Glycine zipper 2TM protein</fullName>
    </submittedName>
</protein>
<dbReference type="InterPro" id="IPR008816">
    <property type="entry name" value="Gly_zipper_2TM_dom"/>
</dbReference>
<dbReference type="InterPro" id="IPR051407">
    <property type="entry name" value="Bact_OM_lipoprot/Surf_antigen"/>
</dbReference>
<dbReference type="PANTHER" id="PTHR35603:SF2">
    <property type="entry name" value="OUTER MEMBRANE LIPOPROTEIN"/>
    <property type="match status" value="1"/>
</dbReference>
<dbReference type="AlphaFoldDB" id="A0A2T5J0J2"/>
<dbReference type="RefSeq" id="WP_107865373.1">
    <property type="nucleotide sequence ID" value="NZ_QAON01000005.1"/>
</dbReference>